<organism evidence="1 2">
    <name type="scientific">Pyrococcus horikoshii (strain ATCC 700860 / DSM 12428 / JCM 9974 / NBRC 100139 / OT-3)</name>
    <dbReference type="NCBI Taxonomy" id="70601"/>
    <lineage>
        <taxon>Archaea</taxon>
        <taxon>Methanobacteriati</taxon>
        <taxon>Methanobacteriota</taxon>
        <taxon>Thermococci</taxon>
        <taxon>Thermococcales</taxon>
        <taxon>Thermococcaceae</taxon>
        <taxon>Pyrococcus</taxon>
    </lineage>
</organism>
<proteinExistence type="predicted"/>
<evidence type="ECO:0000313" key="2">
    <source>
        <dbReference type="Proteomes" id="UP000000752"/>
    </source>
</evidence>
<dbReference type="EnsemblBacteria" id="BAA30304">
    <property type="protein sequence ID" value="BAA30304"/>
    <property type="gene ID" value="BAA30304"/>
</dbReference>
<dbReference type="KEGG" id="pho:PH1204"/>
<accession>O58979</accession>
<keyword evidence="2" id="KW-1185">Reference proteome</keyword>
<evidence type="ECO:0000313" key="1">
    <source>
        <dbReference type="EMBL" id="BAA30304.1"/>
    </source>
</evidence>
<dbReference type="PIR" id="F71063">
    <property type="entry name" value="F71063"/>
</dbReference>
<protein>
    <submittedName>
        <fullName evidence="1">Uncharacterized protein</fullName>
    </submittedName>
</protein>
<dbReference type="AlphaFoldDB" id="O58979"/>
<reference evidence="1 2" key="1">
    <citation type="journal article" date="1998" name="DNA Res.">
        <title>Complete sequence and gene organization of the genome of a hyper-thermophilic archaebacterium, Pyrococcus horikoshii OT3.</title>
        <authorList>
            <person name="Kawarabayasi Y."/>
            <person name="Sawada M."/>
            <person name="Horikawa H."/>
            <person name="Haikawa Y."/>
            <person name="Hino Y."/>
            <person name="Yamamoto S."/>
            <person name="Sekine M."/>
            <person name="Baba S."/>
            <person name="Kosugi H."/>
            <person name="Hosoyama A."/>
            <person name="Nagai Y."/>
            <person name="Sakai M."/>
            <person name="Ogura K."/>
            <person name="Otuka R."/>
            <person name="Nakazawa H."/>
            <person name="Takamiya M."/>
            <person name="Ohfuku Y."/>
            <person name="Funahashi T."/>
            <person name="Tanaka T."/>
            <person name="Kudoh Y."/>
            <person name="Yamazaki J."/>
            <person name="Kushida N."/>
            <person name="Oguchi A."/>
            <person name="Aoki K."/>
            <person name="Nakamura Y."/>
            <person name="Robb T.F."/>
            <person name="Horikoshi K."/>
            <person name="Masuchi Y."/>
            <person name="Shizuya H."/>
            <person name="Kikuchi H."/>
        </authorList>
    </citation>
    <scope>NUCLEOTIDE SEQUENCE [LARGE SCALE GENOMIC DNA]</scope>
    <source>
        <strain evidence="2">ATCC 700860 / DSM 12428 / JCM 9974 / NBRC 100139 / OT-3</strain>
    </source>
</reference>
<dbReference type="EMBL" id="BA000001">
    <property type="protein sequence ID" value="BAA30304.1"/>
    <property type="molecule type" value="Genomic_DNA"/>
</dbReference>
<gene>
    <name evidence="1" type="ordered locus">PH1204</name>
</gene>
<dbReference type="Proteomes" id="UP000000752">
    <property type="component" value="Chromosome"/>
</dbReference>
<name>O58979_PYRHO</name>
<sequence length="187" mass="21685">MSKLMSYKLVFEMPQRVRLPAKYRREWDLVRVTTSQENLVKTLFKLSNYIGSAEISIVKGKKNVGEARIIKDGENVYTMVAFYKESPYIPDSVTFYIAAPLKDSAKFITKMVAMFDEIKEINEEIQGNEVIITFKSKVRRVGPFSSLNEEENVKIEMEKKNLDNCLELRVKRMKVGAIELEMSERKP</sequence>
<dbReference type="eggNOG" id="arCOG07095">
    <property type="taxonomic scope" value="Archaea"/>
</dbReference>